<accession>A0A4Y2MCN4</accession>
<proteinExistence type="predicted"/>
<gene>
    <name evidence="1" type="ORF">AVEN_138354_1</name>
    <name evidence="2" type="ORF">AVEN_156822_1</name>
    <name evidence="3" type="ORF">AVEN_209465_1</name>
</gene>
<dbReference type="AlphaFoldDB" id="A0A4Y2MCN4"/>
<dbReference type="EMBL" id="BGPR01122431">
    <property type="protein sequence ID" value="GBN24180.1"/>
    <property type="molecule type" value="Genomic_DNA"/>
</dbReference>
<dbReference type="EMBL" id="BGPR01122445">
    <property type="protein sequence ID" value="GBN24219.1"/>
    <property type="molecule type" value="Genomic_DNA"/>
</dbReference>
<evidence type="ECO:0000313" key="2">
    <source>
        <dbReference type="EMBL" id="GBN24197.1"/>
    </source>
</evidence>
<evidence type="ECO:0000313" key="4">
    <source>
        <dbReference type="Proteomes" id="UP000499080"/>
    </source>
</evidence>
<dbReference type="Proteomes" id="UP000499080">
    <property type="component" value="Unassembled WGS sequence"/>
</dbReference>
<dbReference type="OrthoDB" id="6473381at2759"/>
<evidence type="ECO:0000313" key="3">
    <source>
        <dbReference type="EMBL" id="GBN24219.1"/>
    </source>
</evidence>
<comment type="caution">
    <text evidence="1">The sequence shown here is derived from an EMBL/GenBank/DDBJ whole genome shotgun (WGS) entry which is preliminary data.</text>
</comment>
<keyword evidence="4" id="KW-1185">Reference proteome</keyword>
<dbReference type="EMBL" id="BGPR01122436">
    <property type="protein sequence ID" value="GBN24197.1"/>
    <property type="molecule type" value="Genomic_DNA"/>
</dbReference>
<protein>
    <submittedName>
        <fullName evidence="1">Uncharacterized protein</fullName>
    </submittedName>
</protein>
<name>A0A4Y2MCN4_ARAVE</name>
<organism evidence="1 4">
    <name type="scientific">Araneus ventricosus</name>
    <name type="common">Orbweaver spider</name>
    <name type="synonym">Epeira ventricosa</name>
    <dbReference type="NCBI Taxonomy" id="182803"/>
    <lineage>
        <taxon>Eukaryota</taxon>
        <taxon>Metazoa</taxon>
        <taxon>Ecdysozoa</taxon>
        <taxon>Arthropoda</taxon>
        <taxon>Chelicerata</taxon>
        <taxon>Arachnida</taxon>
        <taxon>Araneae</taxon>
        <taxon>Araneomorphae</taxon>
        <taxon>Entelegynae</taxon>
        <taxon>Araneoidea</taxon>
        <taxon>Araneidae</taxon>
        <taxon>Araneus</taxon>
    </lineage>
</organism>
<evidence type="ECO:0000313" key="1">
    <source>
        <dbReference type="EMBL" id="GBN24180.1"/>
    </source>
</evidence>
<sequence length="90" mass="11090">MKISNKKTRFERIFTFVWEKERTKQKNKIIANCQQWHNVARREERKKQKKKEIADCYTWPNLAMREELKKQKDKEIADCQPWYNMQGNAV</sequence>
<reference evidence="1 4" key="1">
    <citation type="journal article" date="2019" name="Sci. Rep.">
        <title>Orb-weaving spider Araneus ventricosus genome elucidates the spidroin gene catalogue.</title>
        <authorList>
            <person name="Kono N."/>
            <person name="Nakamura H."/>
            <person name="Ohtoshi R."/>
            <person name="Moran D.A.P."/>
            <person name="Shinohara A."/>
            <person name="Yoshida Y."/>
            <person name="Fujiwara M."/>
            <person name="Mori M."/>
            <person name="Tomita M."/>
            <person name="Arakawa K."/>
        </authorList>
    </citation>
    <scope>NUCLEOTIDE SEQUENCE [LARGE SCALE GENOMIC DNA]</scope>
</reference>